<protein>
    <submittedName>
        <fullName evidence="2">PRC-barrel domain-containing protein</fullName>
    </submittedName>
</protein>
<dbReference type="Gene3D" id="2.30.30.240">
    <property type="entry name" value="PRC-barrel domain"/>
    <property type="match status" value="1"/>
</dbReference>
<reference evidence="2" key="1">
    <citation type="submission" date="2020-10" db="EMBL/GenBank/DDBJ databases">
        <authorList>
            <person name="Gilroy R."/>
        </authorList>
    </citation>
    <scope>NUCLEOTIDE SEQUENCE</scope>
    <source>
        <strain evidence="2">CHK195-4489</strain>
    </source>
</reference>
<feature type="domain" description="PRC-barrel" evidence="1">
    <location>
        <begin position="91"/>
        <end position="157"/>
    </location>
</feature>
<sequence length="165" mass="18729">MIRILDCKGVPVVCLKDEGRLGFVGEALYDGENNVKGFLLEGENGFTGRFVKRFIALEDILKLNHTVCVVYSRDSVKKLSRKQELKQKSDLDEFMGRSVVSEEGENLGVVHDMVFDMETGSLEGFELSRGFMNDMIEGRKVIFMRDGVEFGKEYIIARSEDNDEQ</sequence>
<name>A0A9D1I6C9_9CLOT</name>
<accession>A0A9D1I6C9</accession>
<dbReference type="InterPro" id="IPR011033">
    <property type="entry name" value="PRC_barrel-like_sf"/>
</dbReference>
<proteinExistence type="predicted"/>
<dbReference type="Pfam" id="PF05239">
    <property type="entry name" value="PRC"/>
    <property type="match status" value="1"/>
</dbReference>
<evidence type="ECO:0000313" key="3">
    <source>
        <dbReference type="Proteomes" id="UP000824089"/>
    </source>
</evidence>
<dbReference type="InterPro" id="IPR027275">
    <property type="entry name" value="PRC-brl_dom"/>
</dbReference>
<dbReference type="SUPFAM" id="SSF50346">
    <property type="entry name" value="PRC-barrel domain"/>
    <property type="match status" value="1"/>
</dbReference>
<reference evidence="2" key="2">
    <citation type="journal article" date="2021" name="PeerJ">
        <title>Extensive microbial diversity within the chicken gut microbiome revealed by metagenomics and culture.</title>
        <authorList>
            <person name="Gilroy R."/>
            <person name="Ravi A."/>
            <person name="Getino M."/>
            <person name="Pursley I."/>
            <person name="Horton D.L."/>
            <person name="Alikhan N.F."/>
            <person name="Baker D."/>
            <person name="Gharbi K."/>
            <person name="Hall N."/>
            <person name="Watson M."/>
            <person name="Adriaenssens E.M."/>
            <person name="Foster-Nyarko E."/>
            <person name="Jarju S."/>
            <person name="Secka A."/>
            <person name="Antonio M."/>
            <person name="Oren A."/>
            <person name="Chaudhuri R.R."/>
            <person name="La Ragione R."/>
            <person name="Hildebrand F."/>
            <person name="Pallen M.J."/>
        </authorList>
    </citation>
    <scope>NUCLEOTIDE SEQUENCE</scope>
    <source>
        <strain evidence="2">CHK195-4489</strain>
    </source>
</reference>
<organism evidence="2 3">
    <name type="scientific">Candidatus Egerieisoma faecipullorum</name>
    <dbReference type="NCBI Taxonomy" id="2840963"/>
    <lineage>
        <taxon>Bacteria</taxon>
        <taxon>Bacillati</taxon>
        <taxon>Bacillota</taxon>
        <taxon>Clostridia</taxon>
        <taxon>Eubacteriales</taxon>
        <taxon>Clostridiaceae</taxon>
        <taxon>Clostridiaceae incertae sedis</taxon>
        <taxon>Candidatus Egerieisoma</taxon>
    </lineage>
</organism>
<gene>
    <name evidence="2" type="ORF">IAD50_03020</name>
</gene>
<dbReference type="EMBL" id="DVMM01000062">
    <property type="protein sequence ID" value="HIU29251.1"/>
    <property type="molecule type" value="Genomic_DNA"/>
</dbReference>
<evidence type="ECO:0000259" key="1">
    <source>
        <dbReference type="Pfam" id="PF05239"/>
    </source>
</evidence>
<comment type="caution">
    <text evidence="2">The sequence shown here is derived from an EMBL/GenBank/DDBJ whole genome shotgun (WGS) entry which is preliminary data.</text>
</comment>
<evidence type="ECO:0000313" key="2">
    <source>
        <dbReference type="EMBL" id="HIU29251.1"/>
    </source>
</evidence>
<dbReference type="Proteomes" id="UP000824089">
    <property type="component" value="Unassembled WGS sequence"/>
</dbReference>
<dbReference type="AlphaFoldDB" id="A0A9D1I6C9"/>